<evidence type="ECO:0000259" key="4">
    <source>
        <dbReference type="PROSITE" id="PS51635"/>
    </source>
</evidence>
<dbReference type="SUPFAM" id="SSF52151">
    <property type="entry name" value="FabD/lysophospholipase-like"/>
    <property type="match status" value="1"/>
</dbReference>
<feature type="transmembrane region" description="Helical" evidence="3">
    <location>
        <begin position="133"/>
        <end position="159"/>
    </location>
</feature>
<keyword evidence="6" id="KW-1185">Reference proteome</keyword>
<evidence type="ECO:0000256" key="2">
    <source>
        <dbReference type="PROSITE-ProRule" id="PRU01161"/>
    </source>
</evidence>
<feature type="active site" description="Nucleophile" evidence="2">
    <location>
        <position position="52"/>
    </location>
</feature>
<feature type="short sequence motif" description="GXSXG" evidence="2">
    <location>
        <begin position="50"/>
        <end position="54"/>
    </location>
</feature>
<comment type="caution">
    <text evidence="2">Lacks conserved residue(s) required for the propagation of feature annotation.</text>
</comment>
<organism evidence="5 6">
    <name type="scientific">Massilia suwonensis</name>
    <dbReference type="NCBI Taxonomy" id="648895"/>
    <lineage>
        <taxon>Bacteria</taxon>
        <taxon>Pseudomonadati</taxon>
        <taxon>Pseudomonadota</taxon>
        <taxon>Betaproteobacteria</taxon>
        <taxon>Burkholderiales</taxon>
        <taxon>Oxalobacteraceae</taxon>
        <taxon>Telluria group</taxon>
        <taxon>Massilia</taxon>
    </lineage>
</organism>
<feature type="transmembrane region" description="Helical" evidence="3">
    <location>
        <begin position="165"/>
        <end position="187"/>
    </location>
</feature>
<keyword evidence="3" id="KW-1133">Transmembrane helix</keyword>
<dbReference type="RefSeq" id="WP_379755464.1">
    <property type="nucleotide sequence ID" value="NZ_JBHSMR010000013.1"/>
</dbReference>
<keyword evidence="1 2" id="KW-0443">Lipid metabolism</keyword>
<keyword evidence="2" id="KW-0442">Lipid degradation</keyword>
<protein>
    <recommendedName>
        <fullName evidence="4">PNPLA domain-containing protein</fullName>
    </recommendedName>
</protein>
<reference evidence="6" key="1">
    <citation type="journal article" date="2019" name="Int. J. Syst. Evol. Microbiol.">
        <title>The Global Catalogue of Microorganisms (GCM) 10K type strain sequencing project: providing services to taxonomists for standard genome sequencing and annotation.</title>
        <authorList>
            <consortium name="The Broad Institute Genomics Platform"/>
            <consortium name="The Broad Institute Genome Sequencing Center for Infectious Disease"/>
            <person name="Wu L."/>
            <person name="Ma J."/>
        </authorList>
    </citation>
    <scope>NUCLEOTIDE SEQUENCE [LARGE SCALE GENOMIC DNA]</scope>
    <source>
        <strain evidence="6">CCUG 43111</strain>
    </source>
</reference>
<dbReference type="InterPro" id="IPR002641">
    <property type="entry name" value="PNPLA_dom"/>
</dbReference>
<keyword evidence="2" id="KW-0378">Hydrolase</keyword>
<dbReference type="EMBL" id="JBHSMR010000013">
    <property type="protein sequence ID" value="MFC5478909.1"/>
    <property type="molecule type" value="Genomic_DNA"/>
</dbReference>
<evidence type="ECO:0000256" key="3">
    <source>
        <dbReference type="SAM" id="Phobius"/>
    </source>
</evidence>
<feature type="domain" description="PNPLA" evidence="4">
    <location>
        <begin position="20"/>
        <end position="406"/>
    </location>
</feature>
<evidence type="ECO:0000313" key="6">
    <source>
        <dbReference type="Proteomes" id="UP001596101"/>
    </source>
</evidence>
<dbReference type="InterPro" id="IPR016035">
    <property type="entry name" value="Acyl_Trfase/lysoPLipase"/>
</dbReference>
<feature type="short sequence motif" description="DGA/G" evidence="2">
    <location>
        <begin position="393"/>
        <end position="395"/>
    </location>
</feature>
<sequence length="642" mass="69640">MSDESTPQAQAPHAMPLCDMVMEGGVTSGVIYPKAVVELAATFRLKNIGGTSVGALAAAVAAAAEVGRVRDPAADPGFKRLASLPDELQAAGFSRPNATRLFDLFQPEPATRPLFNLLASGLNLKGKKLLGRLLLAIIPNFGLAFGGSVVLVLAGLYLLGLASGAGWLAAVLLSLLCGIGAVGFAIWRVATGPLVKNGFGLCTGYVPGSERMAPCDPREPLTLWLSRLINECAGKAADGDPLTFGELWRPTDDARSDPPDWLQAAGTRAWRYVDLQVMSTNVTHSRPYRFPSEDRDQALFFKPAELAAWFPPNVIEHMVRSAPDYAAQPHEAHPATLPQGMLMLPAARDLPVVFAARLSLSFPVLLSAVPLYAVDFEEPHHARRSFERCWFSDGGICSNFPIHLFDAPLPLWPTFGIKLEAERKHRPIGATPETADNRWFLPDRNDEGRGDSFLRFDERASGAGRLAGFGLGILNAARHWQNHMLVRAPGVRDRVVRVYLKKDEGGLNLNMPPPVLDELTRAGQQGAAMLARQFAPGSSDRMNFDNHRAVRLQNLTGVIEKDLANFHRALEAAVPGARPWQALVSTRAARGETDAAAQERQQKIALLVEQLRVLSQAAAHQPGVLQAQALRRVPVIRIVPDI</sequence>
<keyword evidence="3" id="KW-0472">Membrane</keyword>
<comment type="caution">
    <text evidence="5">The sequence shown here is derived from an EMBL/GenBank/DDBJ whole genome shotgun (WGS) entry which is preliminary data.</text>
</comment>
<dbReference type="PROSITE" id="PS51635">
    <property type="entry name" value="PNPLA"/>
    <property type="match status" value="1"/>
</dbReference>
<dbReference type="Proteomes" id="UP001596101">
    <property type="component" value="Unassembled WGS sequence"/>
</dbReference>
<accession>A0ABW0ML28</accession>
<gene>
    <name evidence="5" type="ORF">ACFPQ5_11940</name>
</gene>
<dbReference type="Gene3D" id="3.40.1090.10">
    <property type="entry name" value="Cytosolic phospholipase A2 catalytic domain"/>
    <property type="match status" value="1"/>
</dbReference>
<keyword evidence="3" id="KW-0812">Transmembrane</keyword>
<evidence type="ECO:0000256" key="1">
    <source>
        <dbReference type="ARBA" id="ARBA00023098"/>
    </source>
</evidence>
<feature type="active site" description="Proton acceptor" evidence="2">
    <location>
        <position position="393"/>
    </location>
</feature>
<proteinExistence type="predicted"/>
<name>A0ABW0ML28_9BURK</name>
<evidence type="ECO:0000313" key="5">
    <source>
        <dbReference type="EMBL" id="MFC5478909.1"/>
    </source>
</evidence>